<name>A0ABQ9I5S4_9NEOP</name>
<protein>
    <submittedName>
        <fullName evidence="1">Uncharacterized protein</fullName>
    </submittedName>
</protein>
<organism evidence="1 2">
    <name type="scientific">Dryococelus australis</name>
    <dbReference type="NCBI Taxonomy" id="614101"/>
    <lineage>
        <taxon>Eukaryota</taxon>
        <taxon>Metazoa</taxon>
        <taxon>Ecdysozoa</taxon>
        <taxon>Arthropoda</taxon>
        <taxon>Hexapoda</taxon>
        <taxon>Insecta</taxon>
        <taxon>Pterygota</taxon>
        <taxon>Neoptera</taxon>
        <taxon>Polyneoptera</taxon>
        <taxon>Phasmatodea</taxon>
        <taxon>Verophasmatodea</taxon>
        <taxon>Anareolatae</taxon>
        <taxon>Phasmatidae</taxon>
        <taxon>Eurycanthinae</taxon>
        <taxon>Dryococelus</taxon>
    </lineage>
</organism>
<evidence type="ECO:0000313" key="2">
    <source>
        <dbReference type="Proteomes" id="UP001159363"/>
    </source>
</evidence>
<sequence length="211" mass="23728">MRVSEKIHAGGLRRSEDVAQRQTSQFDDCISAQHSSSSSSLAFCPEAGFLVVALHAFEMWMRRKVERISWVERVNNEEVLERAYERRKLLKVIRERKKNWMVVGKRESGTTWCSAVVGGEHVAISSGSKHSLQLTSLSLASPAVVPQASTFVWESCPTMPLVGGFFAVISRFPRQLIPVLLHVHLNPVLKTSMLRAMQNLFTHSLTLRISV</sequence>
<keyword evidence="2" id="KW-1185">Reference proteome</keyword>
<comment type="caution">
    <text evidence="1">The sequence shown here is derived from an EMBL/GenBank/DDBJ whole genome shotgun (WGS) entry which is preliminary data.</text>
</comment>
<dbReference type="EMBL" id="JARBHB010000003">
    <property type="protein sequence ID" value="KAJ8891323.1"/>
    <property type="molecule type" value="Genomic_DNA"/>
</dbReference>
<proteinExistence type="predicted"/>
<reference evidence="1 2" key="1">
    <citation type="submission" date="2023-02" db="EMBL/GenBank/DDBJ databases">
        <title>LHISI_Scaffold_Assembly.</title>
        <authorList>
            <person name="Stuart O.P."/>
            <person name="Cleave R."/>
            <person name="Magrath M.J.L."/>
            <person name="Mikheyev A.S."/>
        </authorList>
    </citation>
    <scope>NUCLEOTIDE SEQUENCE [LARGE SCALE GENOMIC DNA]</scope>
    <source>
        <strain evidence="1">Daus_M_001</strain>
        <tissue evidence="1">Leg muscle</tissue>
    </source>
</reference>
<accession>A0ABQ9I5S4</accession>
<evidence type="ECO:0000313" key="1">
    <source>
        <dbReference type="EMBL" id="KAJ8891323.1"/>
    </source>
</evidence>
<dbReference type="Proteomes" id="UP001159363">
    <property type="component" value="Chromosome 3"/>
</dbReference>
<gene>
    <name evidence="1" type="ORF">PR048_010839</name>
</gene>